<keyword evidence="2" id="KW-1185">Reference proteome</keyword>
<name>A0A558BUW6_9BACT</name>
<dbReference type="EMBL" id="VMRJ01000003">
    <property type="protein sequence ID" value="TVT40310.1"/>
    <property type="molecule type" value="Genomic_DNA"/>
</dbReference>
<organism evidence="1 2">
    <name type="scientific">Hymenobacter setariae</name>
    <dbReference type="NCBI Taxonomy" id="2594794"/>
    <lineage>
        <taxon>Bacteria</taxon>
        <taxon>Pseudomonadati</taxon>
        <taxon>Bacteroidota</taxon>
        <taxon>Cytophagia</taxon>
        <taxon>Cytophagales</taxon>
        <taxon>Hymenobacteraceae</taxon>
        <taxon>Hymenobacter</taxon>
    </lineage>
</organism>
<reference evidence="1 2" key="1">
    <citation type="submission" date="2019-07" db="EMBL/GenBank/DDBJ databases">
        <title>Hymenobacter sp. straun FUR1 Genome sequencing and assembly.</title>
        <authorList>
            <person name="Chhetri G."/>
        </authorList>
    </citation>
    <scope>NUCLEOTIDE SEQUENCE [LARGE SCALE GENOMIC DNA]</scope>
    <source>
        <strain evidence="1 2">Fur1</strain>
    </source>
</reference>
<dbReference type="OrthoDB" id="7356389at2"/>
<proteinExistence type="predicted"/>
<evidence type="ECO:0008006" key="3">
    <source>
        <dbReference type="Google" id="ProtNLM"/>
    </source>
</evidence>
<evidence type="ECO:0000313" key="1">
    <source>
        <dbReference type="EMBL" id="TVT40310.1"/>
    </source>
</evidence>
<protein>
    <recommendedName>
        <fullName evidence="3">Phosphoribosylpyrophosphate synthetase</fullName>
    </recommendedName>
</protein>
<dbReference type="Proteomes" id="UP000317624">
    <property type="component" value="Unassembled WGS sequence"/>
</dbReference>
<evidence type="ECO:0000313" key="2">
    <source>
        <dbReference type="Proteomes" id="UP000317624"/>
    </source>
</evidence>
<dbReference type="AlphaFoldDB" id="A0A558BUW6"/>
<dbReference type="RefSeq" id="WP_144848098.1">
    <property type="nucleotide sequence ID" value="NZ_VMRJ01000003.1"/>
</dbReference>
<gene>
    <name evidence="1" type="ORF">FNT36_12575</name>
</gene>
<sequence length="113" mass="12681">MQDKEEMTSMTTVEKKLKGQGYTHDFNVQDGRLTTMDNDSARTFDPEETTIVDYFRFEGESDPDDMAILYVIETADGTKGTISSAYGTYANEDVDQFILKVESLGKNLVKGTK</sequence>
<accession>A0A558BUW6</accession>
<comment type="caution">
    <text evidence="1">The sequence shown here is derived from an EMBL/GenBank/DDBJ whole genome shotgun (WGS) entry which is preliminary data.</text>
</comment>